<feature type="domain" description="Endonuclease/exonuclease/phosphatase" evidence="1">
    <location>
        <begin position="5"/>
        <end position="213"/>
    </location>
</feature>
<dbReference type="GO" id="GO:0004519">
    <property type="term" value="F:endonuclease activity"/>
    <property type="evidence" value="ECO:0007669"/>
    <property type="project" value="UniProtKB-KW"/>
</dbReference>
<dbReference type="SUPFAM" id="SSF56219">
    <property type="entry name" value="DNase I-like"/>
    <property type="match status" value="1"/>
</dbReference>
<evidence type="ECO:0000313" key="2">
    <source>
        <dbReference type="EMBL" id="GAA3703839.1"/>
    </source>
</evidence>
<protein>
    <submittedName>
        <fullName evidence="2">Endonuclease/exonuclease/phosphatase family protein</fullName>
    </submittedName>
</protein>
<proteinExistence type="predicted"/>
<organism evidence="2 3">
    <name type="scientific">Terrabacter ginsenosidimutans</name>
    <dbReference type="NCBI Taxonomy" id="490575"/>
    <lineage>
        <taxon>Bacteria</taxon>
        <taxon>Bacillati</taxon>
        <taxon>Actinomycetota</taxon>
        <taxon>Actinomycetes</taxon>
        <taxon>Micrococcales</taxon>
        <taxon>Intrasporangiaceae</taxon>
        <taxon>Terrabacter</taxon>
    </lineage>
</organism>
<reference evidence="3" key="1">
    <citation type="journal article" date="2019" name="Int. J. Syst. Evol. Microbiol.">
        <title>The Global Catalogue of Microorganisms (GCM) 10K type strain sequencing project: providing services to taxonomists for standard genome sequencing and annotation.</title>
        <authorList>
            <consortium name="The Broad Institute Genomics Platform"/>
            <consortium name="The Broad Institute Genome Sequencing Center for Infectious Disease"/>
            <person name="Wu L."/>
            <person name="Ma J."/>
        </authorList>
    </citation>
    <scope>NUCLEOTIDE SEQUENCE [LARGE SCALE GENOMIC DNA]</scope>
    <source>
        <strain evidence="3">JCM 17125</strain>
    </source>
</reference>
<keyword evidence="2" id="KW-0255">Endonuclease</keyword>
<comment type="caution">
    <text evidence="2">The sequence shown here is derived from an EMBL/GenBank/DDBJ whole genome shotgun (WGS) entry which is preliminary data.</text>
</comment>
<dbReference type="Proteomes" id="UP001501468">
    <property type="component" value="Unassembled WGS sequence"/>
</dbReference>
<keyword evidence="2" id="KW-0540">Nuclease</keyword>
<keyword evidence="2" id="KW-0378">Hydrolase</keyword>
<dbReference type="Pfam" id="PF03372">
    <property type="entry name" value="Exo_endo_phos"/>
    <property type="match status" value="1"/>
</dbReference>
<name>A0ABP7DG30_9MICO</name>
<sequence length="233" mass="24967">MLRVMSYNVHDLLDDRAAAARVVRAVAPDVLCLQEVPRRLTTELRLPPFARDCRLVWRRGRLGTGGTAVLTAPRVVVHDVRRARLRVRFPDRTRGYAAATVSLAGGGLCAPPVTVVSVHLGLRPSERWRHAGVVLGGLDGRAVVAGDLNEGPGDAAYDRIAALHPAVTAGVATYPAHRPTVVLDAIFAGRDLRVVSTAAVVVDERDLATGSDHRPVWVDLDLAGTGPRQLARS</sequence>
<keyword evidence="3" id="KW-1185">Reference proteome</keyword>
<evidence type="ECO:0000259" key="1">
    <source>
        <dbReference type="Pfam" id="PF03372"/>
    </source>
</evidence>
<accession>A0ABP7DG30</accession>
<evidence type="ECO:0000313" key="3">
    <source>
        <dbReference type="Proteomes" id="UP001501468"/>
    </source>
</evidence>
<dbReference type="InterPro" id="IPR005135">
    <property type="entry name" value="Endo/exonuclease/phosphatase"/>
</dbReference>
<gene>
    <name evidence="2" type="ORF">GCM10022399_20660</name>
</gene>
<dbReference type="Gene3D" id="3.60.10.10">
    <property type="entry name" value="Endonuclease/exonuclease/phosphatase"/>
    <property type="match status" value="1"/>
</dbReference>
<dbReference type="InterPro" id="IPR036691">
    <property type="entry name" value="Endo/exonu/phosph_ase_sf"/>
</dbReference>
<dbReference type="EMBL" id="BAABDC010000002">
    <property type="protein sequence ID" value="GAA3703839.1"/>
    <property type="molecule type" value="Genomic_DNA"/>
</dbReference>